<dbReference type="SMART" id="SM00829">
    <property type="entry name" value="PKS_ER"/>
    <property type="match status" value="1"/>
</dbReference>
<sequence>MTTARNRQVLLARRPHGAPTADDFALVDGDTPAPGEGQVLLRNIYLSIDPYLRGRMGDRDGAYAAPFALGEPMGGSTVAEVLESRDDAFRPGDLVVADGGWQEYALSDGPALRKLPRGMTRPSLALGVLGMTGFTAWHGLLKIGEPQPGETLVVAAASGAVGAVVGQIAKLKGCRVVGIAGGPAKCRYVVDELGFDAGVDHRDPAFPQRLAEAVPQGIDIYFENVGGAVFDAVWPHLNVHARVPVCGLIAGYNAAAPEAGPDRLPDVARTLVMKRIKMQGFIMRDHIDREHDAFVRDMSAWLTADRVRAREDIATGLERAPDALIRVLSGGNFGKAVVEVERPAA</sequence>
<dbReference type="CDD" id="cd05288">
    <property type="entry name" value="PGDH"/>
    <property type="match status" value="1"/>
</dbReference>
<keyword evidence="1" id="KW-0560">Oxidoreductase</keyword>
<organism evidence="3">
    <name type="scientific">uncultured Gemmatimonadaceae bacterium</name>
    <dbReference type="NCBI Taxonomy" id="246130"/>
    <lineage>
        <taxon>Bacteria</taxon>
        <taxon>Pseudomonadati</taxon>
        <taxon>Gemmatimonadota</taxon>
        <taxon>Gemmatimonadia</taxon>
        <taxon>Gemmatimonadales</taxon>
        <taxon>Gemmatimonadaceae</taxon>
        <taxon>environmental samples</taxon>
    </lineage>
</organism>
<dbReference type="InterPro" id="IPR041694">
    <property type="entry name" value="ADH_N_2"/>
</dbReference>
<dbReference type="FunFam" id="3.40.50.720:FF:000121">
    <property type="entry name" value="Prostaglandin reductase 2"/>
    <property type="match status" value="1"/>
</dbReference>
<dbReference type="InterPro" id="IPR013149">
    <property type="entry name" value="ADH-like_C"/>
</dbReference>
<dbReference type="Pfam" id="PF00107">
    <property type="entry name" value="ADH_zinc_N"/>
    <property type="match status" value="1"/>
</dbReference>
<dbReference type="SUPFAM" id="SSF50129">
    <property type="entry name" value="GroES-like"/>
    <property type="match status" value="1"/>
</dbReference>
<dbReference type="Pfam" id="PF16884">
    <property type="entry name" value="ADH_N_2"/>
    <property type="match status" value="1"/>
</dbReference>
<reference evidence="3" key="1">
    <citation type="submission" date="2020-02" db="EMBL/GenBank/DDBJ databases">
        <authorList>
            <person name="Meier V. D."/>
        </authorList>
    </citation>
    <scope>NUCLEOTIDE SEQUENCE</scope>
    <source>
        <strain evidence="3">AVDCRST_MAG40</strain>
    </source>
</reference>
<dbReference type="InterPro" id="IPR020843">
    <property type="entry name" value="ER"/>
</dbReference>
<accession>A0A6J4KP97</accession>
<dbReference type="Gene3D" id="3.90.180.10">
    <property type="entry name" value="Medium-chain alcohol dehydrogenases, catalytic domain"/>
    <property type="match status" value="1"/>
</dbReference>
<dbReference type="AlphaFoldDB" id="A0A6J4KP97"/>
<dbReference type="PANTHER" id="PTHR43205:SF7">
    <property type="entry name" value="PROSTAGLANDIN REDUCTASE 1"/>
    <property type="match status" value="1"/>
</dbReference>
<dbReference type="SUPFAM" id="SSF51735">
    <property type="entry name" value="NAD(P)-binding Rossmann-fold domains"/>
    <property type="match status" value="1"/>
</dbReference>
<feature type="domain" description="Enoyl reductase (ER)" evidence="2">
    <location>
        <begin position="20"/>
        <end position="338"/>
    </location>
</feature>
<evidence type="ECO:0000259" key="2">
    <source>
        <dbReference type="SMART" id="SM00829"/>
    </source>
</evidence>
<dbReference type="InterPro" id="IPR045010">
    <property type="entry name" value="MDR_fam"/>
</dbReference>
<evidence type="ECO:0000313" key="3">
    <source>
        <dbReference type="EMBL" id="CAA9310344.1"/>
    </source>
</evidence>
<dbReference type="InterPro" id="IPR036291">
    <property type="entry name" value="NAD(P)-bd_dom_sf"/>
</dbReference>
<proteinExistence type="predicted"/>
<dbReference type="InterPro" id="IPR011032">
    <property type="entry name" value="GroES-like_sf"/>
</dbReference>
<dbReference type="Gene3D" id="3.40.50.720">
    <property type="entry name" value="NAD(P)-binding Rossmann-like Domain"/>
    <property type="match status" value="1"/>
</dbReference>
<evidence type="ECO:0000256" key="1">
    <source>
        <dbReference type="ARBA" id="ARBA00023002"/>
    </source>
</evidence>
<dbReference type="PANTHER" id="PTHR43205">
    <property type="entry name" value="PROSTAGLANDIN REDUCTASE"/>
    <property type="match status" value="1"/>
</dbReference>
<dbReference type="EMBL" id="CADCTX010000268">
    <property type="protein sequence ID" value="CAA9310344.1"/>
    <property type="molecule type" value="Genomic_DNA"/>
</dbReference>
<name>A0A6J4KP97_9BACT</name>
<dbReference type="GO" id="GO:0016628">
    <property type="term" value="F:oxidoreductase activity, acting on the CH-CH group of donors, NAD or NADP as acceptor"/>
    <property type="evidence" value="ECO:0007669"/>
    <property type="project" value="InterPro"/>
</dbReference>
<protein>
    <submittedName>
        <fullName evidence="3">Oxidoreductase YncB</fullName>
    </submittedName>
</protein>
<gene>
    <name evidence="3" type="ORF">AVDCRST_MAG40-926</name>
</gene>